<keyword evidence="3" id="KW-0238">DNA-binding</keyword>
<protein>
    <submittedName>
        <fullName evidence="7">Prophage integrase IntA</fullName>
    </submittedName>
</protein>
<dbReference type="AlphaFoldDB" id="A0A5E7ULK7"/>
<keyword evidence="4" id="KW-0233">DNA recombination</keyword>
<evidence type="ECO:0000313" key="7">
    <source>
        <dbReference type="EMBL" id="VVQ11006.1"/>
    </source>
</evidence>
<feature type="region of interest" description="Disordered" evidence="5">
    <location>
        <begin position="461"/>
        <end position="491"/>
    </location>
</feature>
<dbReference type="InterPro" id="IPR013762">
    <property type="entry name" value="Integrase-like_cat_sf"/>
</dbReference>
<dbReference type="GO" id="GO:0003677">
    <property type="term" value="F:DNA binding"/>
    <property type="evidence" value="ECO:0007669"/>
    <property type="project" value="UniProtKB-KW"/>
</dbReference>
<dbReference type="Proteomes" id="UP000381378">
    <property type="component" value="Unassembled WGS sequence"/>
</dbReference>
<evidence type="ECO:0000256" key="3">
    <source>
        <dbReference type="ARBA" id="ARBA00023125"/>
    </source>
</evidence>
<dbReference type="OrthoDB" id="9795573at2"/>
<gene>
    <name evidence="7" type="primary">intA_2</name>
    <name evidence="7" type="ORF">PS928_03689</name>
</gene>
<evidence type="ECO:0000256" key="4">
    <source>
        <dbReference type="ARBA" id="ARBA00023172"/>
    </source>
</evidence>
<evidence type="ECO:0000259" key="6">
    <source>
        <dbReference type="PROSITE" id="PS51898"/>
    </source>
</evidence>
<dbReference type="InterPro" id="IPR011010">
    <property type="entry name" value="DNA_brk_join_enz"/>
</dbReference>
<dbReference type="SUPFAM" id="SSF56349">
    <property type="entry name" value="DNA breaking-rejoining enzymes"/>
    <property type="match status" value="1"/>
</dbReference>
<dbReference type="GO" id="GO:0006310">
    <property type="term" value="P:DNA recombination"/>
    <property type="evidence" value="ECO:0007669"/>
    <property type="project" value="UniProtKB-KW"/>
</dbReference>
<dbReference type="CDD" id="cd00801">
    <property type="entry name" value="INT_P4_C"/>
    <property type="match status" value="1"/>
</dbReference>
<dbReference type="InterPro" id="IPR002104">
    <property type="entry name" value="Integrase_catalytic"/>
</dbReference>
<dbReference type="Gene3D" id="1.10.150.130">
    <property type="match status" value="1"/>
</dbReference>
<dbReference type="Gene3D" id="3.30.160.390">
    <property type="entry name" value="Integrase, DNA-binding domain"/>
    <property type="match status" value="1"/>
</dbReference>
<organism evidence="7 8">
    <name type="scientific">Pseudomonas fluorescens</name>
    <dbReference type="NCBI Taxonomy" id="294"/>
    <lineage>
        <taxon>Bacteria</taxon>
        <taxon>Pseudomonadati</taxon>
        <taxon>Pseudomonadota</taxon>
        <taxon>Gammaproteobacteria</taxon>
        <taxon>Pseudomonadales</taxon>
        <taxon>Pseudomonadaceae</taxon>
        <taxon>Pseudomonas</taxon>
    </lineage>
</organism>
<dbReference type="RefSeq" id="WP_150786947.1">
    <property type="nucleotide sequence ID" value="NZ_CABVJF010000014.1"/>
</dbReference>
<name>A0A5E7ULK7_PSEFL</name>
<dbReference type="PANTHER" id="PTHR30629">
    <property type="entry name" value="PROPHAGE INTEGRASE"/>
    <property type="match status" value="1"/>
</dbReference>
<dbReference type="Pfam" id="PF00589">
    <property type="entry name" value="Phage_integrase"/>
    <property type="match status" value="1"/>
</dbReference>
<accession>A0A5E7ULK7</accession>
<feature type="compositionally biased region" description="Polar residues" evidence="5">
    <location>
        <begin position="471"/>
        <end position="491"/>
    </location>
</feature>
<sequence>MAKLTAKELEALTEQDVGIIIRDEGSLAGRVSLRKKGIAIPFYFQFRWERIYTRFSCGTWPNKSLTEIRKERNEARDLVAKGINPNENKRAGKVRLKAELAAQLAEADQQKSMELTLLDLAGEWLRDGVARKDGNAELRRKFAKDLYPAVGSKVISTVSEHDLRGLVRSVMARGATRQAISLFSDIVQMFGWAQKRQPWRTLLIDGNPADLVEIDKLVPSDYQEERTRTLSSTELQELHQRFQKMTTDYAALPAGEKYGGIRPLKPESQLALWICLGTLCRIGELLQAEWKNVDLENGVWFIPVANVKGSRGKKQDHHVFLSPFAIHYFSKLRLLTGNSQWCFPAKHHDGHVDLKVVSKQVGDRQSRFKNRKPLSRRRHDDTLVLSGGANGEWTPHDLRRTGATMMQAWGISLDVIDRCQNHVLAGSRVRRHYLHHDYAEEKKEAWNLLGEKLTDFMTGQDGLEGLGRGNSNGHKAPMTTPTSTTGKLNPN</sequence>
<reference evidence="7 8" key="1">
    <citation type="submission" date="2019-09" db="EMBL/GenBank/DDBJ databases">
        <authorList>
            <person name="Chandra G."/>
            <person name="Truman W A."/>
        </authorList>
    </citation>
    <scope>NUCLEOTIDE SEQUENCE [LARGE SCALE GENOMIC DNA]</scope>
    <source>
        <strain evidence="7">PS928</strain>
    </source>
</reference>
<proteinExistence type="inferred from homology"/>
<comment type="similarity">
    <text evidence="1">Belongs to the 'phage' integrase family.</text>
</comment>
<dbReference type="PANTHER" id="PTHR30629:SF2">
    <property type="entry name" value="PROPHAGE INTEGRASE INTS-RELATED"/>
    <property type="match status" value="1"/>
</dbReference>
<dbReference type="InterPro" id="IPR050808">
    <property type="entry name" value="Phage_Integrase"/>
</dbReference>
<feature type="domain" description="Tyr recombinase" evidence="6">
    <location>
        <begin position="225"/>
        <end position="447"/>
    </location>
</feature>
<dbReference type="Pfam" id="PF13356">
    <property type="entry name" value="Arm-DNA-bind_3"/>
    <property type="match status" value="1"/>
</dbReference>
<keyword evidence="2" id="KW-0229">DNA integration</keyword>
<evidence type="ECO:0000256" key="2">
    <source>
        <dbReference type="ARBA" id="ARBA00022908"/>
    </source>
</evidence>
<dbReference type="InterPro" id="IPR010998">
    <property type="entry name" value="Integrase_recombinase_N"/>
</dbReference>
<dbReference type="InterPro" id="IPR025166">
    <property type="entry name" value="Integrase_DNA_bind_dom"/>
</dbReference>
<dbReference type="EMBL" id="CABVJF010000014">
    <property type="protein sequence ID" value="VVQ11006.1"/>
    <property type="molecule type" value="Genomic_DNA"/>
</dbReference>
<evidence type="ECO:0000313" key="8">
    <source>
        <dbReference type="Proteomes" id="UP000381378"/>
    </source>
</evidence>
<dbReference type="PROSITE" id="PS51898">
    <property type="entry name" value="TYR_RECOMBINASE"/>
    <property type="match status" value="1"/>
</dbReference>
<dbReference type="InterPro" id="IPR038488">
    <property type="entry name" value="Integrase_DNA-bd_sf"/>
</dbReference>
<dbReference type="Gene3D" id="1.10.443.10">
    <property type="entry name" value="Intergrase catalytic core"/>
    <property type="match status" value="1"/>
</dbReference>
<evidence type="ECO:0000256" key="1">
    <source>
        <dbReference type="ARBA" id="ARBA00008857"/>
    </source>
</evidence>
<dbReference type="GO" id="GO:0015074">
    <property type="term" value="P:DNA integration"/>
    <property type="evidence" value="ECO:0007669"/>
    <property type="project" value="UniProtKB-KW"/>
</dbReference>
<evidence type="ECO:0000256" key="5">
    <source>
        <dbReference type="SAM" id="MobiDB-lite"/>
    </source>
</evidence>